<accession>A0A074ZP31</accession>
<evidence type="ECO:0000313" key="2">
    <source>
        <dbReference type="EMBL" id="KER00077.1"/>
    </source>
</evidence>
<dbReference type="EMBL" id="KL584749">
    <property type="protein sequence ID" value="KER00077.1"/>
    <property type="molecule type" value="Genomic_DNA"/>
</dbReference>
<gene>
    <name evidence="2" type="ORF">AUEXF2481DRAFT_116418</name>
</gene>
<feature type="region of interest" description="Disordered" evidence="1">
    <location>
        <begin position="53"/>
        <end position="165"/>
    </location>
</feature>
<dbReference type="AlphaFoldDB" id="A0A074ZP31"/>
<evidence type="ECO:0000256" key="1">
    <source>
        <dbReference type="SAM" id="MobiDB-lite"/>
    </source>
</evidence>
<protein>
    <submittedName>
        <fullName evidence="2">Uncharacterized protein</fullName>
    </submittedName>
</protein>
<dbReference type="GeneID" id="25361943"/>
<dbReference type="OrthoDB" id="3917209at2759"/>
<dbReference type="RefSeq" id="XP_013348571.1">
    <property type="nucleotide sequence ID" value="XM_013493117.1"/>
</dbReference>
<dbReference type="InParanoid" id="A0A074ZP31"/>
<feature type="compositionally biased region" description="Basic and acidic residues" evidence="1">
    <location>
        <begin position="81"/>
        <end position="93"/>
    </location>
</feature>
<organism evidence="2 3">
    <name type="scientific">Aureobasidium subglaciale (strain EXF-2481)</name>
    <name type="common">Aureobasidium pullulans var. subglaciale</name>
    <dbReference type="NCBI Taxonomy" id="1043005"/>
    <lineage>
        <taxon>Eukaryota</taxon>
        <taxon>Fungi</taxon>
        <taxon>Dikarya</taxon>
        <taxon>Ascomycota</taxon>
        <taxon>Pezizomycotina</taxon>
        <taxon>Dothideomycetes</taxon>
        <taxon>Dothideomycetidae</taxon>
        <taxon>Dothideales</taxon>
        <taxon>Saccotheciaceae</taxon>
        <taxon>Aureobasidium</taxon>
    </lineage>
</organism>
<reference evidence="2 3" key="1">
    <citation type="journal article" date="2014" name="BMC Genomics">
        <title>Genome sequencing of four Aureobasidium pullulans varieties: biotechnological potential, stress tolerance, and description of new species.</title>
        <authorList>
            <person name="Gostin Ar C."/>
            <person name="Ohm R.A."/>
            <person name="Kogej T."/>
            <person name="Sonjak S."/>
            <person name="Turk M."/>
            <person name="Zajc J."/>
            <person name="Zalar P."/>
            <person name="Grube M."/>
            <person name="Sun H."/>
            <person name="Han J."/>
            <person name="Sharma A."/>
            <person name="Chiniquy J."/>
            <person name="Ngan C.Y."/>
            <person name="Lipzen A."/>
            <person name="Barry K."/>
            <person name="Grigoriev I.V."/>
            <person name="Gunde-Cimerman N."/>
        </authorList>
    </citation>
    <scope>NUCLEOTIDE SEQUENCE [LARGE SCALE GENOMIC DNA]</scope>
    <source>
        <strain evidence="2 3">EXF-2481</strain>
    </source>
</reference>
<dbReference type="Proteomes" id="UP000030641">
    <property type="component" value="Unassembled WGS sequence"/>
</dbReference>
<evidence type="ECO:0000313" key="3">
    <source>
        <dbReference type="Proteomes" id="UP000030641"/>
    </source>
</evidence>
<feature type="compositionally biased region" description="Acidic residues" evidence="1">
    <location>
        <begin position="61"/>
        <end position="76"/>
    </location>
</feature>
<sequence length="257" mass="29380">MVQTRSDHAEESRHIISTTSAATGEIFYYERYYVYEEEAEVLYVEQRLNEHGKFVPYTSDKEEEEEEEEQDEEDNGSQDKSAMKLDRDYKGEDSAPGINEDDGYVAPEEKKRAPTRHKAVIKQPIGPPTKVGQENQVETRRKPARALEGGKEDKGDYDDSSYPAFEPNEGLERVLLLVTDLEAASLNCKRRKRSLLKNFRLADLSDVSELVAHTAEKEAYDIVRPGKVVSGRWVLEPRPTMFRPTNPEFQKYAGSEL</sequence>
<proteinExistence type="predicted"/>
<name>A0A074ZP31_AURSE</name>
<keyword evidence="3" id="KW-1185">Reference proteome</keyword>
<dbReference type="HOGENOM" id="CLU_1023022_0_0_1"/>